<reference evidence="1" key="1">
    <citation type="submission" date="2018-05" db="EMBL/GenBank/DDBJ databases">
        <authorList>
            <person name="Lanie J.A."/>
            <person name="Ng W.-L."/>
            <person name="Kazmierczak K.M."/>
            <person name="Andrzejewski T.M."/>
            <person name="Davidsen T.M."/>
            <person name="Wayne K.J."/>
            <person name="Tettelin H."/>
            <person name="Glass J.I."/>
            <person name="Rusch D."/>
            <person name="Podicherti R."/>
            <person name="Tsui H.-C.T."/>
            <person name="Winkler M.E."/>
        </authorList>
    </citation>
    <scope>NUCLEOTIDE SEQUENCE</scope>
</reference>
<dbReference type="InterPro" id="IPR027417">
    <property type="entry name" value="P-loop_NTPase"/>
</dbReference>
<dbReference type="Gene3D" id="3.40.50.300">
    <property type="entry name" value="P-loop containing nucleotide triphosphate hydrolases"/>
    <property type="match status" value="1"/>
</dbReference>
<dbReference type="EMBL" id="UINC01097228">
    <property type="protein sequence ID" value="SVC54765.1"/>
    <property type="molecule type" value="Genomic_DNA"/>
</dbReference>
<sequence length="86" mass="9531">MLAFLKNLIGTLLGAIKKAFGSQADREFKKGLPVIDEITRHCDALATLSDAQLFERTAQFRQRLGERTADLAGELARLEESLRGDL</sequence>
<name>A0A382N360_9ZZZZ</name>
<evidence type="ECO:0000313" key="1">
    <source>
        <dbReference type="EMBL" id="SVC54765.1"/>
    </source>
</evidence>
<dbReference type="AlphaFoldDB" id="A0A382N360"/>
<gene>
    <name evidence="1" type="ORF">METZ01_LOCUS307619</name>
</gene>
<evidence type="ECO:0008006" key="2">
    <source>
        <dbReference type="Google" id="ProtNLM"/>
    </source>
</evidence>
<organism evidence="1">
    <name type="scientific">marine metagenome</name>
    <dbReference type="NCBI Taxonomy" id="408172"/>
    <lineage>
        <taxon>unclassified sequences</taxon>
        <taxon>metagenomes</taxon>
        <taxon>ecological metagenomes</taxon>
    </lineage>
</organism>
<feature type="non-terminal residue" evidence="1">
    <location>
        <position position="86"/>
    </location>
</feature>
<protein>
    <recommendedName>
        <fullName evidence="2">SecA DEAD-like N-terminal domain-containing protein</fullName>
    </recommendedName>
</protein>
<accession>A0A382N360</accession>
<proteinExistence type="predicted"/>